<gene>
    <name evidence="2" type="ORF">SCUCBS95973_008937</name>
</gene>
<feature type="non-terminal residue" evidence="2">
    <location>
        <position position="769"/>
    </location>
</feature>
<evidence type="ECO:0000313" key="2">
    <source>
        <dbReference type="EMBL" id="CAK7234438.1"/>
    </source>
</evidence>
<keyword evidence="3" id="KW-1185">Reference proteome</keyword>
<evidence type="ECO:0008006" key="4">
    <source>
        <dbReference type="Google" id="ProtNLM"/>
    </source>
</evidence>
<feature type="region of interest" description="Disordered" evidence="1">
    <location>
        <begin position="673"/>
        <end position="744"/>
    </location>
</feature>
<name>A0ABP0CRL2_9PEZI</name>
<accession>A0ABP0CRL2</accession>
<reference evidence="2 3" key="1">
    <citation type="submission" date="2024-01" db="EMBL/GenBank/DDBJ databases">
        <authorList>
            <person name="Allen C."/>
            <person name="Tagirdzhanova G."/>
        </authorList>
    </citation>
    <scope>NUCLEOTIDE SEQUENCE [LARGE SCALE GENOMIC DNA]</scope>
</reference>
<evidence type="ECO:0000313" key="3">
    <source>
        <dbReference type="Proteomes" id="UP001642405"/>
    </source>
</evidence>
<proteinExistence type="predicted"/>
<comment type="caution">
    <text evidence="2">The sequence shown here is derived from an EMBL/GenBank/DDBJ whole genome shotgun (WGS) entry which is preliminary data.</text>
</comment>
<dbReference type="EMBL" id="CAWUHB010000084">
    <property type="protein sequence ID" value="CAK7234438.1"/>
    <property type="molecule type" value="Genomic_DNA"/>
</dbReference>
<feature type="compositionally biased region" description="Polar residues" evidence="1">
    <location>
        <begin position="717"/>
        <end position="726"/>
    </location>
</feature>
<dbReference type="PANTHER" id="PTHR39597">
    <property type="entry name" value="UBA DOMAIN-CONTAINING PROTEIN RUP1"/>
    <property type="match status" value="1"/>
</dbReference>
<organism evidence="2 3">
    <name type="scientific">Sporothrix curviconia</name>
    <dbReference type="NCBI Taxonomy" id="1260050"/>
    <lineage>
        <taxon>Eukaryota</taxon>
        <taxon>Fungi</taxon>
        <taxon>Dikarya</taxon>
        <taxon>Ascomycota</taxon>
        <taxon>Pezizomycotina</taxon>
        <taxon>Sordariomycetes</taxon>
        <taxon>Sordariomycetidae</taxon>
        <taxon>Ophiostomatales</taxon>
        <taxon>Ophiostomataceae</taxon>
        <taxon>Sporothrix</taxon>
    </lineage>
</organism>
<dbReference type="Proteomes" id="UP001642405">
    <property type="component" value="Unassembled WGS sequence"/>
</dbReference>
<evidence type="ECO:0000256" key="1">
    <source>
        <dbReference type="SAM" id="MobiDB-lite"/>
    </source>
</evidence>
<protein>
    <recommendedName>
        <fullName evidence="4">Ubiquitin interaction motif protein</fullName>
    </recommendedName>
</protein>
<dbReference type="InterPro" id="IPR055335">
    <property type="entry name" value="Ucp6/RUP1"/>
</dbReference>
<dbReference type="PANTHER" id="PTHR39597:SF1">
    <property type="entry name" value="UBA DOMAIN-CONTAINING PROTEIN RUP1"/>
    <property type="match status" value="1"/>
</dbReference>
<sequence>MDDPSESAIAEVCEFANLDPVGDRALVIAALRAKSGSIQDVVLSYYDDPSKFRQLYTWDETSFIGDRDGLTGSPLPSFNIQGPDDNGSSHIPIIHGVSPNNYHTVPPSRPPSRAHSPLSRVADWNVQDAGAPSSMAQEDKELERALAESAAMSGLHTPQETGITSDPPPYIGPQLPSTDLPFFGPASRDAYDPDQWAMVHKTLEPQEPGPSGRMRAEDTPAFLRSRKTGHDASTLGALLTILHAIPMARNSFLGAGEQPPTYGQNPEWWKGGRIDPAGVPEPDQAMKLDQVINVDSDDDVGYDQPSPQSEGARELIDEIHRLMAFLDSTTRAYGTADQIADSRMVQDCYGVDTNQKLFEALRQLALPGVQQTFYSDVELLSFTNLNEPIRRESYAILDIRVETVDGADNQLNAPNNLYSAVDNLYWEDLYRYYPGQQQASVSDSNMAVISRPAPVQILHLNVASGQNAPNDFDVPAVFYQDRFLEENKERAAELQKQLHKVYIALHKIDDLLYNIKTYMDDSEPNQRVARDKVILSEQAINFTFQKLWQHKAQVAWERYTARRNASINPDVNTSGHDYDFSVADIDAVEPATEEERDTRRFLQAEIAVHIQKLTSIKKKAGKLCAERDALHELVRQLRQKYTVPSAADGWSPKHKYVLRGVVASPTKFFFCRREGPTSQKPKVPVPEMAEVSKEPEELLVDTSVEPSAECAEAQEPGETNISQNNGKGKGKQTDVGEPGTASSQILPSDLDQWWMVVYNAQSASPITVQ</sequence>